<gene>
    <name evidence="1" type="ORF">M9H77_15778</name>
</gene>
<comment type="caution">
    <text evidence="1">The sequence shown here is derived from an EMBL/GenBank/DDBJ whole genome shotgun (WGS) entry which is preliminary data.</text>
</comment>
<evidence type="ECO:0000313" key="1">
    <source>
        <dbReference type="EMBL" id="KAI5665925.1"/>
    </source>
</evidence>
<dbReference type="EMBL" id="CM044704">
    <property type="protein sequence ID" value="KAI5665925.1"/>
    <property type="molecule type" value="Genomic_DNA"/>
</dbReference>
<reference evidence="2" key="1">
    <citation type="journal article" date="2023" name="Nat. Plants">
        <title>Single-cell RNA sequencing provides a high-resolution roadmap for understanding the multicellular compartmentation of specialized metabolism.</title>
        <authorList>
            <person name="Sun S."/>
            <person name="Shen X."/>
            <person name="Li Y."/>
            <person name="Li Y."/>
            <person name="Wang S."/>
            <person name="Li R."/>
            <person name="Zhang H."/>
            <person name="Shen G."/>
            <person name="Guo B."/>
            <person name="Wei J."/>
            <person name="Xu J."/>
            <person name="St-Pierre B."/>
            <person name="Chen S."/>
            <person name="Sun C."/>
        </authorList>
    </citation>
    <scope>NUCLEOTIDE SEQUENCE [LARGE SCALE GENOMIC DNA]</scope>
</reference>
<organism evidence="1 2">
    <name type="scientific">Catharanthus roseus</name>
    <name type="common">Madagascar periwinkle</name>
    <name type="synonym">Vinca rosea</name>
    <dbReference type="NCBI Taxonomy" id="4058"/>
    <lineage>
        <taxon>Eukaryota</taxon>
        <taxon>Viridiplantae</taxon>
        <taxon>Streptophyta</taxon>
        <taxon>Embryophyta</taxon>
        <taxon>Tracheophyta</taxon>
        <taxon>Spermatophyta</taxon>
        <taxon>Magnoliopsida</taxon>
        <taxon>eudicotyledons</taxon>
        <taxon>Gunneridae</taxon>
        <taxon>Pentapetalae</taxon>
        <taxon>asterids</taxon>
        <taxon>lamiids</taxon>
        <taxon>Gentianales</taxon>
        <taxon>Apocynaceae</taxon>
        <taxon>Rauvolfioideae</taxon>
        <taxon>Vinceae</taxon>
        <taxon>Catharanthinae</taxon>
        <taxon>Catharanthus</taxon>
    </lineage>
</organism>
<dbReference type="Proteomes" id="UP001060085">
    <property type="component" value="Linkage Group LG04"/>
</dbReference>
<keyword evidence="2" id="KW-1185">Reference proteome</keyword>
<sequence>MAEEICLFTKDVLIIKPPKKSPALLRTVVLVFVMVFGVYMCSVCLKQTNTHANRRFLNIEVPQGSCHDHNIDRSQTPYLHYPKPKTFDRAECACNPVRVFAILSMQRSGSGWFETLLNSHSNISSNGEIFSVKERRENASSIIKTLDRVYNLDWFTSASKNQCSAAVGFKWMLNQGLMENHKEIAEYFNDRGVSVIFLFRRNLLRRMVSLLANSYDRYAKLLNGTHKSHVHSTEEAETLSKYKPVINSNALMIDLKKMEATVNEALEHFKNTRHIVLYYEDLVTNKTKLDDVQEFLKLPRMELSSRQIKIHRGTLSDHIKNWDDVNKTLQGTSYERFLGSDY</sequence>
<accession>A0ACC0AZX7</accession>
<protein>
    <submittedName>
        <fullName evidence="1">Uncharacterized protein</fullName>
    </submittedName>
</protein>
<name>A0ACC0AZX7_CATRO</name>
<proteinExistence type="predicted"/>
<evidence type="ECO:0000313" key="2">
    <source>
        <dbReference type="Proteomes" id="UP001060085"/>
    </source>
</evidence>